<reference evidence="1" key="3">
    <citation type="submission" date="2025-09" db="UniProtKB">
        <authorList>
            <consortium name="Ensembl"/>
        </authorList>
    </citation>
    <scope>IDENTIFICATION</scope>
</reference>
<reference evidence="1" key="2">
    <citation type="submission" date="2025-08" db="UniProtKB">
        <authorList>
            <consortium name="Ensembl"/>
        </authorList>
    </citation>
    <scope>IDENTIFICATION</scope>
</reference>
<evidence type="ECO:0000313" key="1">
    <source>
        <dbReference type="Ensembl" id="ENSMUNP00000025557.1"/>
    </source>
</evidence>
<dbReference type="Proteomes" id="UP000694405">
    <property type="component" value="Chromosome 14"/>
</dbReference>
<dbReference type="AlphaFoldDB" id="A0A8V5GDI0"/>
<keyword evidence="2" id="KW-1185">Reference proteome</keyword>
<name>A0A8V5GDI0_MELUD</name>
<proteinExistence type="predicted"/>
<evidence type="ECO:0000313" key="2">
    <source>
        <dbReference type="Proteomes" id="UP000694405"/>
    </source>
</evidence>
<accession>A0A8V5GDI0</accession>
<dbReference type="Ensembl" id="ENSMUNT00000029583.1">
    <property type="protein sequence ID" value="ENSMUNP00000025557.1"/>
    <property type="gene ID" value="ENSMUNG00000020708.1"/>
</dbReference>
<reference evidence="1" key="1">
    <citation type="submission" date="2020-03" db="EMBL/GenBank/DDBJ databases">
        <title>Melopsittacus undulatus (budgerigar) genome, bMelUnd1, maternal haplotype with Z.</title>
        <authorList>
            <person name="Gedman G."/>
            <person name="Mountcastle J."/>
            <person name="Haase B."/>
            <person name="Formenti G."/>
            <person name="Wright T."/>
            <person name="Apodaca J."/>
            <person name="Pelan S."/>
            <person name="Chow W."/>
            <person name="Rhie A."/>
            <person name="Howe K."/>
            <person name="Fedrigo O."/>
            <person name="Jarvis E.D."/>
        </authorList>
    </citation>
    <scope>NUCLEOTIDE SEQUENCE [LARGE SCALE GENOMIC DNA]</scope>
</reference>
<protein>
    <submittedName>
        <fullName evidence="1">Uncharacterized protein</fullName>
    </submittedName>
</protein>
<sequence>MEHDVNENKRSRRLCELCDRLIIGDREWAAHHPSASSQRIIPVHHRIPESQGLEGTSKDHPVQPPARAG</sequence>
<organism evidence="1 2">
    <name type="scientific">Melopsittacus undulatus</name>
    <name type="common">Budgerigar</name>
    <name type="synonym">Psittacus undulatus</name>
    <dbReference type="NCBI Taxonomy" id="13146"/>
    <lineage>
        <taxon>Eukaryota</taxon>
        <taxon>Metazoa</taxon>
        <taxon>Chordata</taxon>
        <taxon>Craniata</taxon>
        <taxon>Vertebrata</taxon>
        <taxon>Euteleostomi</taxon>
        <taxon>Archelosauria</taxon>
        <taxon>Archosauria</taxon>
        <taxon>Dinosauria</taxon>
        <taxon>Saurischia</taxon>
        <taxon>Theropoda</taxon>
        <taxon>Coelurosauria</taxon>
        <taxon>Aves</taxon>
        <taxon>Neognathae</taxon>
        <taxon>Neoaves</taxon>
        <taxon>Telluraves</taxon>
        <taxon>Australaves</taxon>
        <taxon>Psittaciformes</taxon>
        <taxon>Psittaculidae</taxon>
        <taxon>Melopsittacus</taxon>
    </lineage>
</organism>